<protein>
    <submittedName>
        <fullName evidence="7">Iron-containing alcohol dehydrogenase</fullName>
    </submittedName>
</protein>
<evidence type="ECO:0000256" key="4">
    <source>
        <dbReference type="ARBA" id="ARBA00023027"/>
    </source>
</evidence>
<organism evidence="7 8">
    <name type="scientific">Candidatus Caccoplasma merdipullorum</name>
    <dbReference type="NCBI Taxonomy" id="2840718"/>
    <lineage>
        <taxon>Bacteria</taxon>
        <taxon>Pseudomonadati</taxon>
        <taxon>Bacteroidota</taxon>
        <taxon>Bacteroidia</taxon>
        <taxon>Bacteroidales</taxon>
        <taxon>Bacteroidaceae</taxon>
        <taxon>Bacteroidaceae incertae sedis</taxon>
        <taxon>Candidatus Caccoplasma</taxon>
    </lineage>
</organism>
<dbReference type="GO" id="GO:0004022">
    <property type="term" value="F:alcohol dehydrogenase (NAD+) activity"/>
    <property type="evidence" value="ECO:0007669"/>
    <property type="project" value="TreeGrafter"/>
</dbReference>
<evidence type="ECO:0000313" key="7">
    <source>
        <dbReference type="EMBL" id="MBO8438160.1"/>
    </source>
</evidence>
<comment type="cofactor">
    <cofactor evidence="1">
        <name>Fe cation</name>
        <dbReference type="ChEBI" id="CHEBI:24875"/>
    </cofactor>
</comment>
<dbReference type="PANTHER" id="PTHR11496:SF102">
    <property type="entry name" value="ALCOHOL DEHYDROGENASE 4"/>
    <property type="match status" value="1"/>
</dbReference>
<evidence type="ECO:0000259" key="6">
    <source>
        <dbReference type="Pfam" id="PF25137"/>
    </source>
</evidence>
<dbReference type="PANTHER" id="PTHR11496">
    <property type="entry name" value="ALCOHOL DEHYDROGENASE"/>
    <property type="match status" value="1"/>
</dbReference>
<evidence type="ECO:0000256" key="3">
    <source>
        <dbReference type="ARBA" id="ARBA00023002"/>
    </source>
</evidence>
<name>A0A9D9E595_9BACT</name>
<dbReference type="Gene3D" id="3.40.50.1970">
    <property type="match status" value="1"/>
</dbReference>
<dbReference type="AlphaFoldDB" id="A0A9D9E595"/>
<reference evidence="7" key="2">
    <citation type="journal article" date="2021" name="PeerJ">
        <title>Extensive microbial diversity within the chicken gut microbiome revealed by metagenomics and culture.</title>
        <authorList>
            <person name="Gilroy R."/>
            <person name="Ravi A."/>
            <person name="Getino M."/>
            <person name="Pursley I."/>
            <person name="Horton D.L."/>
            <person name="Alikhan N.F."/>
            <person name="Baker D."/>
            <person name="Gharbi K."/>
            <person name="Hall N."/>
            <person name="Watson M."/>
            <person name="Adriaenssens E.M."/>
            <person name="Foster-Nyarko E."/>
            <person name="Jarju S."/>
            <person name="Secka A."/>
            <person name="Antonio M."/>
            <person name="Oren A."/>
            <person name="Chaudhuri R.R."/>
            <person name="La Ragione R."/>
            <person name="Hildebrand F."/>
            <person name="Pallen M.J."/>
        </authorList>
    </citation>
    <scope>NUCLEOTIDE SEQUENCE</scope>
    <source>
        <strain evidence="7">G3-4614</strain>
    </source>
</reference>
<evidence type="ECO:0000256" key="2">
    <source>
        <dbReference type="ARBA" id="ARBA00007358"/>
    </source>
</evidence>
<proteinExistence type="inferred from homology"/>
<sequence>VAVPTTAGTGSEVTRYAVATDTENDRKLLVSTPLLLPALAIVDYRAGLTTPPSVKASSGIDALTHAIEAYISRKSNPVTDDLAAAAVRRITKNIVSFVMQNDAEAGREMAVAALEAGICINNSSVTLVHGMSRPIGALFHIPHGLSNAMLLPVCLKDMAVTALPRLSRLSKQSGIADDNDGEDVAVGKLLDSVNRICSDCRIPSMREYGVEEPDFLNSIDKMSSDAIASGSPSNAPGSYTAADCRRLYLEAYYR</sequence>
<keyword evidence="3" id="KW-0560">Oxidoreductase</keyword>
<dbReference type="InterPro" id="IPR039697">
    <property type="entry name" value="Alcohol_dehydrogenase_Fe"/>
</dbReference>
<dbReference type="Pfam" id="PF00465">
    <property type="entry name" value="Fe-ADH"/>
    <property type="match status" value="1"/>
</dbReference>
<feature type="non-terminal residue" evidence="7">
    <location>
        <position position="1"/>
    </location>
</feature>
<dbReference type="EMBL" id="JADIMW010000049">
    <property type="protein sequence ID" value="MBO8438160.1"/>
    <property type="molecule type" value="Genomic_DNA"/>
</dbReference>
<evidence type="ECO:0000259" key="5">
    <source>
        <dbReference type="Pfam" id="PF00465"/>
    </source>
</evidence>
<dbReference type="SUPFAM" id="SSF56796">
    <property type="entry name" value="Dehydroquinate synthase-like"/>
    <property type="match status" value="1"/>
</dbReference>
<gene>
    <name evidence="7" type="ORF">IAC54_04590</name>
</gene>
<feature type="domain" description="Alcohol dehydrogenase iron-type/glycerol dehydrogenase GldA" evidence="5">
    <location>
        <begin position="1"/>
        <end position="43"/>
    </location>
</feature>
<evidence type="ECO:0000313" key="8">
    <source>
        <dbReference type="Proteomes" id="UP000823636"/>
    </source>
</evidence>
<dbReference type="InterPro" id="IPR018211">
    <property type="entry name" value="ADH_Fe_CS"/>
</dbReference>
<dbReference type="Gene3D" id="1.20.1090.10">
    <property type="entry name" value="Dehydroquinate synthase-like - alpha domain"/>
    <property type="match status" value="1"/>
</dbReference>
<dbReference type="PROSITE" id="PS00913">
    <property type="entry name" value="ADH_IRON_1"/>
    <property type="match status" value="1"/>
</dbReference>
<dbReference type="InterPro" id="IPR056798">
    <property type="entry name" value="ADH_Fe_C"/>
</dbReference>
<dbReference type="GO" id="GO:0046872">
    <property type="term" value="F:metal ion binding"/>
    <property type="evidence" value="ECO:0007669"/>
    <property type="project" value="InterPro"/>
</dbReference>
<comment type="caution">
    <text evidence="7">The sequence shown here is derived from an EMBL/GenBank/DDBJ whole genome shotgun (WGS) entry which is preliminary data.</text>
</comment>
<dbReference type="InterPro" id="IPR001670">
    <property type="entry name" value="ADH_Fe/GldA"/>
</dbReference>
<dbReference type="Pfam" id="PF25137">
    <property type="entry name" value="ADH_Fe_C"/>
    <property type="match status" value="1"/>
</dbReference>
<comment type="similarity">
    <text evidence="2">Belongs to the iron-containing alcohol dehydrogenase family.</text>
</comment>
<reference evidence="7" key="1">
    <citation type="submission" date="2020-10" db="EMBL/GenBank/DDBJ databases">
        <authorList>
            <person name="Gilroy R."/>
        </authorList>
    </citation>
    <scope>NUCLEOTIDE SEQUENCE</scope>
    <source>
        <strain evidence="7">G3-4614</strain>
    </source>
</reference>
<dbReference type="Proteomes" id="UP000823636">
    <property type="component" value="Unassembled WGS sequence"/>
</dbReference>
<accession>A0A9D9E595</accession>
<evidence type="ECO:0000256" key="1">
    <source>
        <dbReference type="ARBA" id="ARBA00001962"/>
    </source>
</evidence>
<feature type="domain" description="Fe-containing alcohol dehydrogenase-like C-terminal" evidence="6">
    <location>
        <begin position="56"/>
        <end position="251"/>
    </location>
</feature>
<keyword evidence="4" id="KW-0520">NAD</keyword>